<evidence type="ECO:0000256" key="2">
    <source>
        <dbReference type="SAM" id="SignalP"/>
    </source>
</evidence>
<proteinExistence type="predicted"/>
<dbReference type="PROSITE" id="PS50005">
    <property type="entry name" value="TPR"/>
    <property type="match status" value="1"/>
</dbReference>
<dbReference type="AlphaFoldDB" id="A0A7G5XLU6"/>
<keyword evidence="4" id="KW-1185">Reference proteome</keyword>
<feature type="repeat" description="TPR" evidence="1">
    <location>
        <begin position="250"/>
        <end position="283"/>
    </location>
</feature>
<evidence type="ECO:0000313" key="3">
    <source>
        <dbReference type="EMBL" id="QNA46449.1"/>
    </source>
</evidence>
<protein>
    <recommendedName>
        <fullName evidence="5">Tetratricopeptide repeat protein</fullName>
    </recommendedName>
</protein>
<dbReference type="EMBL" id="CP060007">
    <property type="protein sequence ID" value="QNA46449.1"/>
    <property type="molecule type" value="Genomic_DNA"/>
</dbReference>
<dbReference type="RefSeq" id="WP_182806341.1">
    <property type="nucleotide sequence ID" value="NZ_CP060007.1"/>
</dbReference>
<evidence type="ECO:0000313" key="4">
    <source>
        <dbReference type="Proteomes" id="UP000515344"/>
    </source>
</evidence>
<reference evidence="4" key="1">
    <citation type="submission" date="2020-08" db="EMBL/GenBank/DDBJ databases">
        <title>Lacibacter sp. S13-6-6 genome sequencing.</title>
        <authorList>
            <person name="Jin L."/>
        </authorList>
    </citation>
    <scope>NUCLEOTIDE SEQUENCE [LARGE SCALE GENOMIC DNA]</scope>
    <source>
        <strain evidence="4">S13-6-6</strain>
    </source>
</reference>
<evidence type="ECO:0008006" key="5">
    <source>
        <dbReference type="Google" id="ProtNLM"/>
    </source>
</evidence>
<keyword evidence="2" id="KW-0732">Signal</keyword>
<organism evidence="3 4">
    <name type="scientific">Lacibacter sediminis</name>
    <dbReference type="NCBI Taxonomy" id="2760713"/>
    <lineage>
        <taxon>Bacteria</taxon>
        <taxon>Pseudomonadati</taxon>
        <taxon>Bacteroidota</taxon>
        <taxon>Chitinophagia</taxon>
        <taxon>Chitinophagales</taxon>
        <taxon>Chitinophagaceae</taxon>
        <taxon>Lacibacter</taxon>
    </lineage>
</organism>
<feature type="chain" id="PRO_5028845037" description="Tetratricopeptide repeat protein" evidence="2">
    <location>
        <begin position="22"/>
        <end position="301"/>
    </location>
</feature>
<dbReference type="InterPro" id="IPR019734">
    <property type="entry name" value="TPR_rpt"/>
</dbReference>
<feature type="signal peptide" evidence="2">
    <location>
        <begin position="1"/>
        <end position="21"/>
    </location>
</feature>
<evidence type="ECO:0000256" key="1">
    <source>
        <dbReference type="PROSITE-ProRule" id="PRU00339"/>
    </source>
</evidence>
<gene>
    <name evidence="3" type="ORF">H4075_09830</name>
</gene>
<dbReference type="Proteomes" id="UP000515344">
    <property type="component" value="Chromosome"/>
</dbReference>
<dbReference type="KEGG" id="lacs:H4075_09830"/>
<sequence>MKHIHILLLFTLYSVATQAQKANSFLIYSVKGSVSVLENSKGTKAQIGKLLDDKSKLTVGANSLISIICNESSLFSITKPGTYTMAQFKDSCMSNKSSITSNYLKFIWNQLTTPKGSPEKNRKSYMNNVGAVSRANISIWIDSRLDTINYYSGEFPVSWKCYSDADEFTFDIYQDHEGTKPMFQKVVKKTTVPISDFASKLKKGTPYYWQVNVKNEDPEKRKVIYVWDKASFEKLVAQLRNAEKGSETPAEENFRIGFLLESARFYSDAYGYYQKAAQLNPELELYKKTLEAFRKDYAIGQ</sequence>
<keyword evidence="1" id="KW-0802">TPR repeat</keyword>
<name>A0A7G5XLU6_9BACT</name>
<accession>A0A7G5XLU6</accession>